<sequence>MELTPEIFALRPYLFSISYNMLGMVEEAEDIVQDVFEKWISAKEVQDAKAYLARMAVNQSINRLKELQKSRENYVGMWLPEPYITLEPEPVPTLEYGMLFLLERLNPNERAVFILRESFSEDYQSIAESTGLSAENCRQLLHRAHEKLGRSKPLQVDPEKQRAFTIAFLTALHEQDRSELTHLLRNDIELYNDGGGKRAAALKPLFGMEKVLKFLMGVTQLPEALESQYEYRAVFVNGRPAAIIFNRTTEQLDSMQYIEMDDQGITRLLNMRNPDKLQIRGKLN</sequence>
<dbReference type="Pfam" id="PF08281">
    <property type="entry name" value="Sigma70_r4_2"/>
    <property type="match status" value="1"/>
</dbReference>
<dbReference type="SUPFAM" id="SSF88946">
    <property type="entry name" value="Sigma2 domain of RNA polymerase sigma factors"/>
    <property type="match status" value="1"/>
</dbReference>
<dbReference type="Gene3D" id="3.10.450.50">
    <property type="match status" value="1"/>
</dbReference>
<feature type="domain" description="RNA polymerase sigma factor 70 region 4 type 2" evidence="3">
    <location>
        <begin position="101"/>
        <end position="148"/>
    </location>
</feature>
<dbReference type="InterPro" id="IPR032710">
    <property type="entry name" value="NTF2-like_dom_sf"/>
</dbReference>
<dbReference type="PANTHER" id="PTHR30173:SF36">
    <property type="entry name" value="ECF RNA POLYMERASE SIGMA FACTOR SIGJ"/>
    <property type="match status" value="1"/>
</dbReference>
<dbReference type="Proteomes" id="UP000316008">
    <property type="component" value="Unassembled WGS sequence"/>
</dbReference>
<dbReference type="InterPro" id="IPR036388">
    <property type="entry name" value="WH-like_DNA-bd_sf"/>
</dbReference>
<dbReference type="GO" id="GO:0003677">
    <property type="term" value="F:DNA binding"/>
    <property type="evidence" value="ECO:0007669"/>
    <property type="project" value="InterPro"/>
</dbReference>
<dbReference type="InterPro" id="IPR013249">
    <property type="entry name" value="RNA_pol_sigma70_r4_t2"/>
</dbReference>
<dbReference type="GO" id="GO:0016987">
    <property type="term" value="F:sigma factor activity"/>
    <property type="evidence" value="ECO:0007669"/>
    <property type="project" value="InterPro"/>
</dbReference>
<dbReference type="Gene3D" id="1.10.10.10">
    <property type="entry name" value="Winged helix-like DNA-binding domain superfamily/Winged helix DNA-binding domain"/>
    <property type="match status" value="1"/>
</dbReference>
<evidence type="ECO:0000256" key="1">
    <source>
        <dbReference type="ARBA" id="ARBA00011344"/>
    </source>
</evidence>
<dbReference type="OrthoDB" id="3211555at2"/>
<evidence type="ECO:0000313" key="4">
    <source>
        <dbReference type="EMBL" id="TSJ40079.1"/>
    </source>
</evidence>
<dbReference type="SUPFAM" id="SSF88659">
    <property type="entry name" value="Sigma3 and sigma4 domains of RNA polymerase sigma factors"/>
    <property type="match status" value="1"/>
</dbReference>
<comment type="caution">
    <text evidence="4">The sequence shown here is derived from an EMBL/GenBank/DDBJ whole genome shotgun (WGS) entry which is preliminary data.</text>
</comment>
<dbReference type="Gene3D" id="1.10.1740.10">
    <property type="match status" value="1"/>
</dbReference>
<evidence type="ECO:0000259" key="2">
    <source>
        <dbReference type="Pfam" id="PF04542"/>
    </source>
</evidence>
<accession>A0A556MJM5</accession>
<proteinExistence type="predicted"/>
<dbReference type="InterPro" id="IPR007627">
    <property type="entry name" value="RNA_pol_sigma70_r2"/>
</dbReference>
<evidence type="ECO:0000313" key="5">
    <source>
        <dbReference type="Proteomes" id="UP000316008"/>
    </source>
</evidence>
<protein>
    <submittedName>
        <fullName evidence="4">RNA polymerase subunit sigma-24</fullName>
    </submittedName>
</protein>
<dbReference type="AlphaFoldDB" id="A0A556MJM5"/>
<evidence type="ECO:0000259" key="3">
    <source>
        <dbReference type="Pfam" id="PF08281"/>
    </source>
</evidence>
<dbReference type="GO" id="GO:0006352">
    <property type="term" value="P:DNA-templated transcription initiation"/>
    <property type="evidence" value="ECO:0007669"/>
    <property type="project" value="InterPro"/>
</dbReference>
<reference evidence="4 5" key="1">
    <citation type="submission" date="2019-07" db="EMBL/GenBank/DDBJ databases">
        <authorList>
            <person name="Huq M.A."/>
        </authorList>
    </citation>
    <scope>NUCLEOTIDE SEQUENCE [LARGE SCALE GENOMIC DNA]</scope>
    <source>
        <strain evidence="4 5">MAH-3</strain>
    </source>
</reference>
<dbReference type="EMBL" id="VLPL01000009">
    <property type="protein sequence ID" value="TSJ40079.1"/>
    <property type="molecule type" value="Genomic_DNA"/>
</dbReference>
<dbReference type="InterPro" id="IPR052704">
    <property type="entry name" value="ECF_Sigma-70_Domain"/>
</dbReference>
<dbReference type="InterPro" id="IPR013324">
    <property type="entry name" value="RNA_pol_sigma_r3/r4-like"/>
</dbReference>
<name>A0A556MJM5_9FLAO</name>
<dbReference type="InterPro" id="IPR013325">
    <property type="entry name" value="RNA_pol_sigma_r2"/>
</dbReference>
<comment type="subunit">
    <text evidence="1">Interacts transiently with the RNA polymerase catalytic core formed by RpoA, RpoB, RpoC and RpoZ (2 alpha, 1 beta, 1 beta' and 1 omega subunit) to form the RNA polymerase holoenzyme that can initiate transcription.</text>
</comment>
<gene>
    <name evidence="4" type="ORF">FO442_15895</name>
</gene>
<organism evidence="4 5">
    <name type="scientific">Fluviicola chungangensis</name>
    <dbReference type="NCBI Taxonomy" id="2597671"/>
    <lineage>
        <taxon>Bacteria</taxon>
        <taxon>Pseudomonadati</taxon>
        <taxon>Bacteroidota</taxon>
        <taxon>Flavobacteriia</taxon>
        <taxon>Flavobacteriales</taxon>
        <taxon>Crocinitomicaceae</taxon>
        <taxon>Fluviicola</taxon>
    </lineage>
</organism>
<dbReference type="RefSeq" id="WP_144334207.1">
    <property type="nucleotide sequence ID" value="NZ_VLPL01000009.1"/>
</dbReference>
<dbReference type="SUPFAM" id="SSF54427">
    <property type="entry name" value="NTF2-like"/>
    <property type="match status" value="1"/>
</dbReference>
<dbReference type="Pfam" id="PF04542">
    <property type="entry name" value="Sigma70_r2"/>
    <property type="match status" value="1"/>
</dbReference>
<dbReference type="PANTHER" id="PTHR30173">
    <property type="entry name" value="SIGMA 19 FACTOR"/>
    <property type="match status" value="1"/>
</dbReference>
<keyword evidence="5" id="KW-1185">Reference proteome</keyword>
<feature type="domain" description="RNA polymerase sigma-70 region 2" evidence="2">
    <location>
        <begin position="10"/>
        <end position="68"/>
    </location>
</feature>